<protein>
    <submittedName>
        <fullName evidence="1">Uncharacterized protein</fullName>
    </submittedName>
</protein>
<dbReference type="EMBL" id="RCSX01000011">
    <property type="protein sequence ID" value="KAF7928494.1"/>
    <property type="molecule type" value="Genomic_DNA"/>
</dbReference>
<accession>A0ABQ7IM95</accession>
<proteinExistence type="predicted"/>
<gene>
    <name evidence="1" type="ORF">EAE98_005550</name>
</gene>
<evidence type="ECO:0000313" key="1">
    <source>
        <dbReference type="EMBL" id="KAF7928494.1"/>
    </source>
</evidence>
<reference evidence="1 2" key="1">
    <citation type="journal article" date="2020" name="Genome Biol. Evol.">
        <title>Comparative genomics of Sclerotiniaceae.</title>
        <authorList>
            <person name="Valero Jimenez C.A."/>
            <person name="Steentjes M."/>
            <person name="Scholten O.E."/>
            <person name="Van Kan J.A.L."/>
        </authorList>
    </citation>
    <scope>NUCLEOTIDE SEQUENCE [LARGE SCALE GENOMIC DNA]</scope>
    <source>
        <strain evidence="1 2">B1</strain>
    </source>
</reference>
<keyword evidence="2" id="KW-1185">Reference proteome</keyword>
<dbReference type="Proteomes" id="UP000783213">
    <property type="component" value="Unassembled WGS sequence"/>
</dbReference>
<comment type="caution">
    <text evidence="1">The sequence shown here is derived from an EMBL/GenBank/DDBJ whole genome shotgun (WGS) entry which is preliminary data.</text>
</comment>
<dbReference type="GeneID" id="62232324"/>
<organism evidence="1 2">
    <name type="scientific">Botrytis deweyae</name>
    <dbReference type="NCBI Taxonomy" id="2478750"/>
    <lineage>
        <taxon>Eukaryota</taxon>
        <taxon>Fungi</taxon>
        <taxon>Dikarya</taxon>
        <taxon>Ascomycota</taxon>
        <taxon>Pezizomycotina</taxon>
        <taxon>Leotiomycetes</taxon>
        <taxon>Helotiales</taxon>
        <taxon>Sclerotiniaceae</taxon>
        <taxon>Botrytis</taxon>
    </lineage>
</organism>
<evidence type="ECO:0000313" key="2">
    <source>
        <dbReference type="Proteomes" id="UP000783213"/>
    </source>
</evidence>
<name>A0ABQ7IM95_9HELO</name>
<dbReference type="RefSeq" id="XP_038810273.1">
    <property type="nucleotide sequence ID" value="XM_038953172.1"/>
</dbReference>
<sequence>MLFLQPVNLPNPVFRDIVSNLVILRRNPVSSCSTPQYHPHLQLTPFSQYLVSFRLAPSAPSRDVSQLKIILHKRHARVMVINQ</sequence>